<proteinExistence type="predicted"/>
<dbReference type="EMBL" id="JAHXDE010000004">
    <property type="protein sequence ID" value="MCT8506141.1"/>
    <property type="molecule type" value="Genomic_DNA"/>
</dbReference>
<organism evidence="1 2">
    <name type="scientific">Chromohalobacter moromii</name>
    <dbReference type="NCBI Taxonomy" id="2860329"/>
    <lineage>
        <taxon>Bacteria</taxon>
        <taxon>Pseudomonadati</taxon>
        <taxon>Pseudomonadota</taxon>
        <taxon>Gammaproteobacteria</taxon>
        <taxon>Oceanospirillales</taxon>
        <taxon>Halomonadaceae</taxon>
        <taxon>Chromohalobacter</taxon>
    </lineage>
</organism>
<accession>A0A9X3AY79</accession>
<gene>
    <name evidence="1" type="ORF">KZO87_12225</name>
</gene>
<dbReference type="NCBIfam" id="TIGR01563">
    <property type="entry name" value="gp16_SPP1"/>
    <property type="match status" value="1"/>
</dbReference>
<evidence type="ECO:0000313" key="1">
    <source>
        <dbReference type="EMBL" id="MCT8506141.1"/>
    </source>
</evidence>
<dbReference type="AlphaFoldDB" id="A0A9X3AY79"/>
<sequence>MRAGRLRHRVTLQRPVDGAKDQYNQPTESFEQVATVWASVEPLRGREFFEAQQVNSEITTRIRCRYRRDLAGVEVNEWRIEYRGRTYEIDGPPINSRMEDRQLEFMCHERL</sequence>
<dbReference type="InterPro" id="IPR038666">
    <property type="entry name" value="SSP1_head-tail_sf"/>
</dbReference>
<dbReference type="Pfam" id="PF05521">
    <property type="entry name" value="Phage_HCP"/>
    <property type="match status" value="1"/>
</dbReference>
<keyword evidence="2" id="KW-1185">Reference proteome</keyword>
<reference evidence="1" key="2">
    <citation type="journal article" date="2022" name="Syst. Appl. Microbiol.">
        <title>Chromohalobacter moromii sp. nov., a moderately halophilic bacterium isolated from lupine-based moromi fermentation.</title>
        <authorList>
            <person name="Lulf R.H."/>
            <person name="Hilgarth M."/>
            <person name="Ehrmann M.A."/>
        </authorList>
    </citation>
    <scope>NUCLEOTIDE SEQUENCE</scope>
    <source>
        <strain evidence="1">TMW 2.2304</strain>
    </source>
</reference>
<dbReference type="RefSeq" id="WP_247620359.1">
    <property type="nucleotide sequence ID" value="NZ_JAHXDE010000004.1"/>
</dbReference>
<comment type="caution">
    <text evidence="1">The sequence shown here is derived from an EMBL/GenBank/DDBJ whole genome shotgun (WGS) entry which is preliminary data.</text>
</comment>
<dbReference type="Gene3D" id="2.40.10.270">
    <property type="entry name" value="Bacteriophage SPP1 head-tail adaptor protein"/>
    <property type="match status" value="1"/>
</dbReference>
<protein>
    <submittedName>
        <fullName evidence="1">Phage head closure protein</fullName>
    </submittedName>
</protein>
<name>A0A9X3AY79_9GAMM</name>
<dbReference type="Proteomes" id="UP001145353">
    <property type="component" value="Unassembled WGS sequence"/>
</dbReference>
<dbReference type="InterPro" id="IPR008767">
    <property type="entry name" value="Phage_SPP1_head-tail_adaptor"/>
</dbReference>
<evidence type="ECO:0000313" key="2">
    <source>
        <dbReference type="Proteomes" id="UP001145353"/>
    </source>
</evidence>
<reference evidence="1" key="1">
    <citation type="submission" date="2021-07" db="EMBL/GenBank/DDBJ databases">
        <authorList>
            <person name="Luelf R.H."/>
        </authorList>
    </citation>
    <scope>NUCLEOTIDE SEQUENCE</scope>
    <source>
        <strain evidence="1">TMW 2.2304</strain>
    </source>
</reference>